<dbReference type="InterPro" id="IPR046462">
    <property type="entry name" value="TerL_nuclease"/>
</dbReference>
<dbReference type="GO" id="GO:0004519">
    <property type="term" value="F:endonuclease activity"/>
    <property type="evidence" value="ECO:0007669"/>
    <property type="project" value="InterPro"/>
</dbReference>
<dbReference type="InterPro" id="IPR027417">
    <property type="entry name" value="P-loop_NTPase"/>
</dbReference>
<dbReference type="RefSeq" id="WP_044939248.1">
    <property type="nucleotide sequence ID" value="NZ_KN174161.1"/>
</dbReference>
<dbReference type="Gene3D" id="3.40.50.300">
    <property type="entry name" value="P-loop containing nucleotide triphosphate hydrolases"/>
    <property type="match status" value="1"/>
</dbReference>
<feature type="domain" description="Terminase large subunit-like endonuclease" evidence="2">
    <location>
        <begin position="281"/>
        <end position="561"/>
    </location>
</feature>
<organism evidence="3 4">
    <name type="scientific">Flavonifractor plautii 1_3_50AFAA</name>
    <dbReference type="NCBI Taxonomy" id="742738"/>
    <lineage>
        <taxon>Bacteria</taxon>
        <taxon>Bacillati</taxon>
        <taxon>Bacillota</taxon>
        <taxon>Clostridia</taxon>
        <taxon>Eubacteriales</taxon>
        <taxon>Oscillospiraceae</taxon>
        <taxon>Flavonifractor</taxon>
    </lineage>
</organism>
<dbReference type="InterPro" id="IPR046461">
    <property type="entry name" value="TerL_ATPase"/>
</dbReference>
<evidence type="ECO:0000313" key="4">
    <source>
        <dbReference type="Proteomes" id="UP000029585"/>
    </source>
</evidence>
<sequence>MPERLTLAPGVEVPAPEDGSVLRYSGEAVQDVLDFFSLLCFAQNEWAGKPFELLPWEEEAVRQFYGIQVQDEDGLWVRYRRYLYDELPKKNGKTELAAGLGLYHLLYDGEERPRVGVFSSDKENASQIYEAAKYMVENTSLGQPEHDPIAWAVDSRKEIHTKYGGVLKVYSADAATKHGYSFSAIIIDELHAQPNRRLWDVLTAGSNAARRQQAVIVLTTAGDDPDRTSIGWEVHEKCRRILAWRRGEPEREGDADAPEWCPIMYGIGILAGDDPERIAELDIYDEALWYACNPGLGHNLKLRDFRADARAARQSEAAERWFRWLRLNQWISTKSVGWLPLTIYDKTQFNRPEWKVLNAPARRQAARDYLAGKKCFGGLDLSTTTDLTAFTLLFPPQEGLDTWAVLFWAWRPEEGVLEAEQRDHVPYRDWARAGFLALCPGDMVDFTMVEDAVAAAADVFDLDTLGVDPYLSRTLTPRLMERGVNVVEIPQDMKNLSPAMKEIERLIRAHQMLHEHNTAARWCWGNVRCAVDGNENIKPMKNRSIGRIDITVAWIISMAVALLRMPVGPDINEHILSEDWGI</sequence>
<dbReference type="PATRIC" id="fig|742738.3.peg.904"/>
<comment type="caution">
    <text evidence="3">The sequence shown here is derived from an EMBL/GenBank/DDBJ whole genome shotgun (WGS) entry which is preliminary data.</text>
</comment>
<evidence type="ECO:0000259" key="2">
    <source>
        <dbReference type="Pfam" id="PF20441"/>
    </source>
</evidence>
<dbReference type="AlphaFoldDB" id="A0A096DGH7"/>
<keyword evidence="4" id="KW-1185">Reference proteome</keyword>
<dbReference type="Pfam" id="PF03354">
    <property type="entry name" value="TerL_ATPase"/>
    <property type="match status" value="1"/>
</dbReference>
<evidence type="ECO:0000313" key="3">
    <source>
        <dbReference type="EMBL" id="KGF56639.1"/>
    </source>
</evidence>
<dbReference type="EMBL" id="ADLO01000034">
    <property type="protein sequence ID" value="KGF56639.1"/>
    <property type="molecule type" value="Genomic_DNA"/>
</dbReference>
<dbReference type="Proteomes" id="UP000029585">
    <property type="component" value="Unassembled WGS sequence"/>
</dbReference>
<dbReference type="PANTHER" id="PTHR41287:SF1">
    <property type="entry name" value="PROTEIN YMFN"/>
    <property type="match status" value="1"/>
</dbReference>
<evidence type="ECO:0000259" key="1">
    <source>
        <dbReference type="Pfam" id="PF03354"/>
    </source>
</evidence>
<dbReference type="InterPro" id="IPR005021">
    <property type="entry name" value="Terminase_largesu-like"/>
</dbReference>
<gene>
    <name evidence="3" type="ORF">HMPREF9460_00872</name>
</gene>
<reference evidence="3 4" key="1">
    <citation type="submission" date="2011-08" db="EMBL/GenBank/DDBJ databases">
        <title>The Genome Sequence of Clostridium orbiscindens 1_3_50AFAA.</title>
        <authorList>
            <consortium name="The Broad Institute Genome Sequencing Platform"/>
            <person name="Earl A."/>
            <person name="Ward D."/>
            <person name="Feldgarden M."/>
            <person name="Gevers D."/>
            <person name="Daigneault M."/>
            <person name="Strauss J."/>
            <person name="Allen-Vercoe E."/>
            <person name="Young S.K."/>
            <person name="Zeng Q."/>
            <person name="Gargeya S."/>
            <person name="Fitzgerald M."/>
            <person name="Haas B."/>
            <person name="Abouelleil A."/>
            <person name="Alvarado L."/>
            <person name="Arachchi H.M."/>
            <person name="Berlin A."/>
            <person name="Brown A."/>
            <person name="Chapman S.B."/>
            <person name="Chen Z."/>
            <person name="Dunbar C."/>
            <person name="Freedman E."/>
            <person name="Gearin G."/>
            <person name="Gellesch M."/>
            <person name="Goldberg J."/>
            <person name="Griggs A."/>
            <person name="Gujja S."/>
            <person name="Heiman D."/>
            <person name="Howarth C."/>
            <person name="Larson L."/>
            <person name="Lui A."/>
            <person name="MacDonald P.J.P."/>
            <person name="Montmayeur A."/>
            <person name="Murphy C."/>
            <person name="Neiman D."/>
            <person name="Pearson M."/>
            <person name="Priest M."/>
            <person name="Roberts A."/>
            <person name="Saif S."/>
            <person name="Shea T."/>
            <person name="Shenoy N."/>
            <person name="Sisk P."/>
            <person name="Stolte C."/>
            <person name="Sykes S."/>
            <person name="Wortman J."/>
            <person name="Nusbaum C."/>
            <person name="Birren B."/>
        </authorList>
    </citation>
    <scope>NUCLEOTIDE SEQUENCE [LARGE SCALE GENOMIC DNA]</scope>
    <source>
        <strain evidence="3 4">1_3_50AFAA</strain>
    </source>
</reference>
<accession>A0A096DGH7</accession>
<name>A0A096DGH7_FLAPL</name>
<dbReference type="eggNOG" id="COG4626">
    <property type="taxonomic scope" value="Bacteria"/>
</dbReference>
<feature type="domain" description="Terminase large subunit-like ATPase" evidence="1">
    <location>
        <begin position="81"/>
        <end position="224"/>
    </location>
</feature>
<proteinExistence type="predicted"/>
<dbReference type="HOGENOM" id="CLU_026632_6_0_9"/>
<dbReference type="Pfam" id="PF20441">
    <property type="entry name" value="TerL_nuclease"/>
    <property type="match status" value="1"/>
</dbReference>
<protein>
    <submittedName>
        <fullName evidence="3">Phage terminase, large subunit</fullName>
    </submittedName>
</protein>
<dbReference type="PANTHER" id="PTHR41287">
    <property type="match status" value="1"/>
</dbReference>